<feature type="active site" description="Proton acceptor" evidence="7">
    <location>
        <position position="65"/>
    </location>
</feature>
<keyword evidence="4 9" id="KW-0808">Transferase</keyword>
<organism evidence="11 12">
    <name type="scientific">Roseateles asaccharophilus</name>
    <dbReference type="NCBI Taxonomy" id="582607"/>
    <lineage>
        <taxon>Bacteria</taxon>
        <taxon>Pseudomonadati</taxon>
        <taxon>Pseudomonadota</taxon>
        <taxon>Betaproteobacteria</taxon>
        <taxon>Burkholderiales</taxon>
        <taxon>Sphaerotilaceae</taxon>
        <taxon>Roseateles</taxon>
    </lineage>
</organism>
<proteinExistence type="inferred from homology"/>
<dbReference type="RefSeq" id="WP_133603499.1">
    <property type="nucleotide sequence ID" value="NZ_JAUFPJ010000004.1"/>
</dbReference>
<dbReference type="PANTHER" id="PTHR42755:SF1">
    <property type="entry name" value="3-DEOXY-D-MANNO-OCTULOSONIC ACID TRANSFERASE, MITOCHONDRIAL-RELATED"/>
    <property type="match status" value="1"/>
</dbReference>
<feature type="site" description="Transition state stabilizer" evidence="8">
    <location>
        <position position="135"/>
    </location>
</feature>
<comment type="pathway">
    <text evidence="1 9">Bacterial outer membrane biogenesis; LPS core biosynthesis.</text>
</comment>
<dbReference type="InterPro" id="IPR007507">
    <property type="entry name" value="Glycos_transf_N"/>
</dbReference>
<evidence type="ECO:0000256" key="9">
    <source>
        <dbReference type="RuleBase" id="RU365103"/>
    </source>
</evidence>
<dbReference type="InterPro" id="IPR039901">
    <property type="entry name" value="Kdotransferase"/>
</dbReference>
<dbReference type="Gene3D" id="3.40.50.11720">
    <property type="entry name" value="3-Deoxy-D-manno-octulosonic-acid transferase, N-terminal domain"/>
    <property type="match status" value="1"/>
</dbReference>
<dbReference type="GO" id="GO:0009245">
    <property type="term" value="P:lipid A biosynthetic process"/>
    <property type="evidence" value="ECO:0007669"/>
    <property type="project" value="TreeGrafter"/>
</dbReference>
<evidence type="ECO:0000256" key="4">
    <source>
        <dbReference type="ARBA" id="ARBA00022679"/>
    </source>
</evidence>
<dbReference type="SUPFAM" id="SSF53756">
    <property type="entry name" value="UDP-Glycosyltransferase/glycogen phosphorylase"/>
    <property type="match status" value="1"/>
</dbReference>
<dbReference type="EC" id="2.4.99.12" evidence="2 9"/>
<dbReference type="UniPathway" id="UPA00958"/>
<evidence type="ECO:0000256" key="3">
    <source>
        <dbReference type="ARBA" id="ARBA00019077"/>
    </source>
</evidence>
<evidence type="ECO:0000256" key="7">
    <source>
        <dbReference type="PIRSR" id="PIRSR639901-1"/>
    </source>
</evidence>
<comment type="function">
    <text evidence="9">Involved in lipopolysaccharide (LPS) biosynthesis. Catalyzes the transfer of 3-deoxy-D-manno-octulosonate (Kdo) residue(s) from CMP-Kdo to lipid IV(A), the tetraacyldisaccharide-1,4'-bisphosphate precursor of lipid A.</text>
</comment>
<feature type="site" description="Transition state stabilizer" evidence="8">
    <location>
        <position position="211"/>
    </location>
</feature>
<protein>
    <recommendedName>
        <fullName evidence="3 9">3-deoxy-D-manno-octulosonic acid transferase</fullName>
        <shortName evidence="9">Kdo transferase</shortName>
        <ecNumber evidence="2 9">2.4.99.12</ecNumber>
    </recommendedName>
    <alternativeName>
        <fullName evidence="5 9">Lipid IV(A) 3-deoxy-D-manno-octulosonic acid transferase</fullName>
    </alternativeName>
</protein>
<evidence type="ECO:0000256" key="5">
    <source>
        <dbReference type="ARBA" id="ARBA00031445"/>
    </source>
</evidence>
<dbReference type="InterPro" id="IPR038107">
    <property type="entry name" value="Glycos_transf_N_sf"/>
</dbReference>
<keyword evidence="9" id="KW-1003">Cell membrane</keyword>
<dbReference type="GO" id="GO:0005886">
    <property type="term" value="C:plasma membrane"/>
    <property type="evidence" value="ECO:0007669"/>
    <property type="project" value="UniProtKB-SubCell"/>
</dbReference>
<dbReference type="Gene3D" id="3.40.50.2000">
    <property type="entry name" value="Glycogen Phosphorylase B"/>
    <property type="match status" value="1"/>
</dbReference>
<evidence type="ECO:0000259" key="10">
    <source>
        <dbReference type="Pfam" id="PF04413"/>
    </source>
</evidence>
<evidence type="ECO:0000256" key="6">
    <source>
        <dbReference type="ARBA" id="ARBA00049183"/>
    </source>
</evidence>
<dbReference type="Proteomes" id="UP000295357">
    <property type="component" value="Unassembled WGS sequence"/>
</dbReference>
<feature type="domain" description="3-deoxy-D-manno-octulosonic-acid transferase N-terminal" evidence="10">
    <location>
        <begin position="38"/>
        <end position="213"/>
    </location>
</feature>
<keyword evidence="9" id="KW-0448">Lipopolysaccharide biosynthesis</keyword>
<dbReference type="AlphaFoldDB" id="A0A4R6N2Z2"/>
<reference evidence="11 12" key="1">
    <citation type="submission" date="2019-03" db="EMBL/GenBank/DDBJ databases">
        <title>Genomic Encyclopedia of Type Strains, Phase IV (KMG-IV): sequencing the most valuable type-strain genomes for metagenomic binning, comparative biology and taxonomic classification.</title>
        <authorList>
            <person name="Goeker M."/>
        </authorList>
    </citation>
    <scope>NUCLEOTIDE SEQUENCE [LARGE SCALE GENOMIC DNA]</scope>
    <source>
        <strain evidence="11 12">DSM 25082</strain>
    </source>
</reference>
<dbReference type="PANTHER" id="PTHR42755">
    <property type="entry name" value="3-DEOXY-MANNO-OCTULOSONATE CYTIDYLYLTRANSFERASE"/>
    <property type="match status" value="1"/>
</dbReference>
<comment type="catalytic activity">
    <reaction evidence="6 9">
        <text>lipid IVA (E. coli) + CMP-3-deoxy-beta-D-manno-octulosonate = alpha-Kdo-(2-&gt;6)-lipid IVA (E. coli) + CMP + H(+)</text>
        <dbReference type="Rhea" id="RHEA:28066"/>
        <dbReference type="ChEBI" id="CHEBI:15378"/>
        <dbReference type="ChEBI" id="CHEBI:58603"/>
        <dbReference type="ChEBI" id="CHEBI:60364"/>
        <dbReference type="ChEBI" id="CHEBI:60377"/>
        <dbReference type="ChEBI" id="CHEBI:85987"/>
        <dbReference type="EC" id="2.4.99.12"/>
    </reaction>
</comment>
<dbReference type="OrthoDB" id="9789797at2"/>
<comment type="similarity">
    <text evidence="9">Belongs to the glycosyltransferase group 1 family.</text>
</comment>
<gene>
    <name evidence="11" type="ORF">DFR39_10470</name>
</gene>
<accession>A0A4R6N2Z2</accession>
<dbReference type="Pfam" id="PF04413">
    <property type="entry name" value="Glycos_transf_N"/>
    <property type="match status" value="1"/>
</dbReference>
<evidence type="ECO:0000313" key="11">
    <source>
        <dbReference type="EMBL" id="TDP09509.1"/>
    </source>
</evidence>
<sequence length="431" mass="46658">MKQTLARGLYGWALRLATPLYLLKLWRRGAAEPLYRAHWGERLGLYRGPAAEPGRLWLHAVSLGETRAAAPLIAALRAERPGLRLLLTHGTATGREAGQALLQPGDAQAWLPYDTPGATRRFLRHWRPAVGVLMETEIWPSLQHSARRAGLPMVLANARLSEKSLRQGRRLAALMRPAAGALSLALAQTEADGQRLAQAGVPRWERSGNLKYDLRPDEALLARGRAWRAALGRPVLLGAVTREGEEIALLRAFQRRYAERSGAERPLLLIVPRHPQRFDEVAGLVQAQGLSLARRSAWGETPPPEAARAEVWLGDSLREMSLYYGLADLALLGGSFAPLGGQNLIEAAACGCPLLMGPHTFNFAEAAELAQQAGAARRVADLDEALAQAQALLGEAGAERSAMAQAAQQFAAAHRGAAKRMAARILELMPA</sequence>
<evidence type="ECO:0000256" key="2">
    <source>
        <dbReference type="ARBA" id="ARBA00012621"/>
    </source>
</evidence>
<evidence type="ECO:0000256" key="1">
    <source>
        <dbReference type="ARBA" id="ARBA00004713"/>
    </source>
</evidence>
<comment type="subcellular location">
    <subcellularLocation>
        <location evidence="9">Cell membrane</location>
    </subcellularLocation>
</comment>
<name>A0A4R6N2Z2_9BURK</name>
<keyword evidence="12" id="KW-1185">Reference proteome</keyword>
<keyword evidence="9" id="KW-0472">Membrane</keyword>
<evidence type="ECO:0000256" key="8">
    <source>
        <dbReference type="PIRSR" id="PIRSR639901-2"/>
    </source>
</evidence>
<dbReference type="GO" id="GO:0043842">
    <property type="term" value="F:Kdo transferase activity"/>
    <property type="evidence" value="ECO:0007669"/>
    <property type="project" value="UniProtKB-EC"/>
</dbReference>
<comment type="caution">
    <text evidence="11">The sequence shown here is derived from an EMBL/GenBank/DDBJ whole genome shotgun (WGS) entry which is preliminary data.</text>
</comment>
<evidence type="ECO:0000313" key="12">
    <source>
        <dbReference type="Proteomes" id="UP000295357"/>
    </source>
</evidence>
<dbReference type="GO" id="GO:0009244">
    <property type="term" value="P:lipopolysaccharide core region biosynthetic process"/>
    <property type="evidence" value="ECO:0007669"/>
    <property type="project" value="UniProtKB-UniRule"/>
</dbReference>
<dbReference type="EMBL" id="SNXE01000004">
    <property type="protein sequence ID" value="TDP09509.1"/>
    <property type="molecule type" value="Genomic_DNA"/>
</dbReference>